<evidence type="ECO:0000256" key="1">
    <source>
        <dbReference type="SAM" id="SignalP"/>
    </source>
</evidence>
<reference evidence="2 3" key="1">
    <citation type="submission" date="2020-08" db="EMBL/GenBank/DDBJ databases">
        <title>Genomic Encyclopedia of Type Strains, Phase IV (KMG-IV): sequencing the most valuable type-strain genomes for metagenomic binning, comparative biology and taxonomic classification.</title>
        <authorList>
            <person name="Goeker M."/>
        </authorList>
    </citation>
    <scope>NUCLEOTIDE SEQUENCE [LARGE SCALE GENOMIC DNA]</scope>
    <source>
        <strain evidence="2 3">DSM 101064</strain>
    </source>
</reference>
<organism evidence="2 3">
    <name type="scientific">Yoonia ponticola</name>
    <dbReference type="NCBI Taxonomy" id="1524255"/>
    <lineage>
        <taxon>Bacteria</taxon>
        <taxon>Pseudomonadati</taxon>
        <taxon>Pseudomonadota</taxon>
        <taxon>Alphaproteobacteria</taxon>
        <taxon>Rhodobacterales</taxon>
        <taxon>Paracoccaceae</taxon>
        <taxon>Yoonia</taxon>
    </lineage>
</organism>
<proteinExistence type="predicted"/>
<sequence length="134" mass="14046">MRKLGLILVLAVAGCAPRPAAMIQGDPTATAALLALPEAQFFAQMALAEQVGAACTSIAFNQSFSYALVAHRFGAGRRGLRAASNHRATELERDVAMRSLQARYDVTFDQGDLCAIGSGEIARKSALSAVLIPA</sequence>
<name>A0A7W9EXX7_9RHOB</name>
<evidence type="ECO:0000313" key="2">
    <source>
        <dbReference type="EMBL" id="MBB5722167.1"/>
    </source>
</evidence>
<protein>
    <recommendedName>
        <fullName evidence="4">Lipoprotein</fullName>
    </recommendedName>
</protein>
<comment type="caution">
    <text evidence="2">The sequence shown here is derived from an EMBL/GenBank/DDBJ whole genome shotgun (WGS) entry which is preliminary data.</text>
</comment>
<dbReference type="RefSeq" id="WP_183528165.1">
    <property type="nucleotide sequence ID" value="NZ_JACIJM010000004.1"/>
</dbReference>
<gene>
    <name evidence="2" type="ORF">FHS72_001791</name>
</gene>
<feature type="signal peptide" evidence="1">
    <location>
        <begin position="1"/>
        <end position="21"/>
    </location>
</feature>
<evidence type="ECO:0008006" key="4">
    <source>
        <dbReference type="Google" id="ProtNLM"/>
    </source>
</evidence>
<keyword evidence="3" id="KW-1185">Reference proteome</keyword>
<keyword evidence="1" id="KW-0732">Signal</keyword>
<dbReference type="Proteomes" id="UP000535415">
    <property type="component" value="Unassembled WGS sequence"/>
</dbReference>
<accession>A0A7W9EXX7</accession>
<dbReference type="EMBL" id="JACIJM010000004">
    <property type="protein sequence ID" value="MBB5722167.1"/>
    <property type="molecule type" value="Genomic_DNA"/>
</dbReference>
<feature type="chain" id="PRO_5030837123" description="Lipoprotein" evidence="1">
    <location>
        <begin position="22"/>
        <end position="134"/>
    </location>
</feature>
<dbReference type="AlphaFoldDB" id="A0A7W9EXX7"/>
<evidence type="ECO:0000313" key="3">
    <source>
        <dbReference type="Proteomes" id="UP000535415"/>
    </source>
</evidence>
<dbReference type="PROSITE" id="PS51257">
    <property type="entry name" value="PROKAR_LIPOPROTEIN"/>
    <property type="match status" value="1"/>
</dbReference>